<evidence type="ECO:0000256" key="3">
    <source>
        <dbReference type="ARBA" id="ARBA00022827"/>
    </source>
</evidence>
<evidence type="ECO:0000313" key="7">
    <source>
        <dbReference type="Proteomes" id="UP000800035"/>
    </source>
</evidence>
<dbReference type="Gene3D" id="3.30.465.10">
    <property type="match status" value="1"/>
</dbReference>
<dbReference type="OrthoDB" id="2151789at2759"/>
<protein>
    <submittedName>
        <fullName evidence="6">FAD-binding domain-containing protein</fullName>
    </submittedName>
</protein>
<keyword evidence="2" id="KW-0285">Flavoprotein</keyword>
<dbReference type="EMBL" id="ML977020">
    <property type="protein sequence ID" value="KAF1951058.1"/>
    <property type="molecule type" value="Genomic_DNA"/>
</dbReference>
<accession>A0A6A5TFD3</accession>
<evidence type="ECO:0000313" key="6">
    <source>
        <dbReference type="EMBL" id="KAF1951058.1"/>
    </source>
</evidence>
<dbReference type="InterPro" id="IPR016166">
    <property type="entry name" value="FAD-bd_PCMH"/>
</dbReference>
<evidence type="ECO:0000256" key="2">
    <source>
        <dbReference type="ARBA" id="ARBA00022630"/>
    </source>
</evidence>
<keyword evidence="3" id="KW-0274">FAD</keyword>
<dbReference type="Pfam" id="PF01565">
    <property type="entry name" value="FAD_binding_4"/>
    <property type="match status" value="1"/>
</dbReference>
<keyword evidence="7" id="KW-1185">Reference proteome</keyword>
<reference evidence="6" key="1">
    <citation type="journal article" date="2020" name="Stud. Mycol.">
        <title>101 Dothideomycetes genomes: a test case for predicting lifestyles and emergence of pathogens.</title>
        <authorList>
            <person name="Haridas S."/>
            <person name="Albert R."/>
            <person name="Binder M."/>
            <person name="Bloem J."/>
            <person name="Labutti K."/>
            <person name="Salamov A."/>
            <person name="Andreopoulos B."/>
            <person name="Baker S."/>
            <person name="Barry K."/>
            <person name="Bills G."/>
            <person name="Bluhm B."/>
            <person name="Cannon C."/>
            <person name="Castanera R."/>
            <person name="Culley D."/>
            <person name="Daum C."/>
            <person name="Ezra D."/>
            <person name="Gonzalez J."/>
            <person name="Henrissat B."/>
            <person name="Kuo A."/>
            <person name="Liang C."/>
            <person name="Lipzen A."/>
            <person name="Lutzoni F."/>
            <person name="Magnuson J."/>
            <person name="Mondo S."/>
            <person name="Nolan M."/>
            <person name="Ohm R."/>
            <person name="Pangilinan J."/>
            <person name="Park H.-J."/>
            <person name="Ramirez L."/>
            <person name="Alfaro M."/>
            <person name="Sun H."/>
            <person name="Tritt A."/>
            <person name="Yoshinaga Y."/>
            <person name="Zwiers L.-H."/>
            <person name="Turgeon B."/>
            <person name="Goodwin S."/>
            <person name="Spatafora J."/>
            <person name="Crous P."/>
            <person name="Grigoriev I."/>
        </authorList>
    </citation>
    <scope>NUCLEOTIDE SEQUENCE</scope>
    <source>
        <strain evidence="6">CBS 675.92</strain>
    </source>
</reference>
<dbReference type="Proteomes" id="UP000800035">
    <property type="component" value="Unassembled WGS sequence"/>
</dbReference>
<evidence type="ECO:0000256" key="4">
    <source>
        <dbReference type="ARBA" id="ARBA00023002"/>
    </source>
</evidence>
<dbReference type="SUPFAM" id="SSF56176">
    <property type="entry name" value="FAD-binding/transporter-associated domain-like"/>
    <property type="match status" value="1"/>
</dbReference>
<sequence length="482" mass="50881">MDAQLQQALSDALPDAVFTPGSDAYAESVYSYFSSLAQLKPALVITPQNAADVSTIIKILKPFVDGRGVKIAIKSGGATPTPGAANIDGGITIDLKHLTGIKLSADRKLVTLGVGETWGSVYAALESFALVVAGGRSSRSSVGGQITNGGLSWLSPQVGFSCDQVTSFEVVLADGSIVTASASDHADLWLALRGGSNNFGIVTRVTMATLPHARIWGGSSIYMEVDWPAQLREFATFLDEIDDPHGYLLLSIGYMGAMGRIMCKNSVYYTKLAGGCEEANPPLPIVPFSTGIPTRITPMSRLGVGSIKEFADIEAAAKDGARVVYMTTTFGLDLPLLNSVSEAFKATIETLKAVPGLVYSLSFQGFSMSLLSESASKGGNSLGLSPEGGPLVLMLLFSSWEASADDDLVISTQQSLIGDVDALARNKGRYFAYRFLPYAHVGQDVFTGCGDEVGTKLKSASRKYDPDGFFQKGVPGGFKLTD</sequence>
<dbReference type="PROSITE" id="PS51387">
    <property type="entry name" value="FAD_PCMH"/>
    <property type="match status" value="1"/>
</dbReference>
<dbReference type="InterPro" id="IPR006094">
    <property type="entry name" value="Oxid_FAD_bind_N"/>
</dbReference>
<feature type="domain" description="FAD-binding PCMH-type" evidence="5">
    <location>
        <begin position="37"/>
        <end position="212"/>
    </location>
</feature>
<gene>
    <name evidence="6" type="ORF">CC80DRAFT_553727</name>
</gene>
<name>A0A6A5TFD3_9PLEO</name>
<dbReference type="AlphaFoldDB" id="A0A6A5TFD3"/>
<evidence type="ECO:0000256" key="1">
    <source>
        <dbReference type="ARBA" id="ARBA00005466"/>
    </source>
</evidence>
<dbReference type="GO" id="GO:0071949">
    <property type="term" value="F:FAD binding"/>
    <property type="evidence" value="ECO:0007669"/>
    <property type="project" value="InterPro"/>
</dbReference>
<dbReference type="PANTHER" id="PTHR42973:SF22">
    <property type="entry name" value="FAD-BINDING PCMH-TYPE DOMAIN-CONTAINING PROTEIN-RELATED"/>
    <property type="match status" value="1"/>
</dbReference>
<organism evidence="6 7">
    <name type="scientific">Byssothecium circinans</name>
    <dbReference type="NCBI Taxonomy" id="147558"/>
    <lineage>
        <taxon>Eukaryota</taxon>
        <taxon>Fungi</taxon>
        <taxon>Dikarya</taxon>
        <taxon>Ascomycota</taxon>
        <taxon>Pezizomycotina</taxon>
        <taxon>Dothideomycetes</taxon>
        <taxon>Pleosporomycetidae</taxon>
        <taxon>Pleosporales</taxon>
        <taxon>Massarineae</taxon>
        <taxon>Massarinaceae</taxon>
        <taxon>Byssothecium</taxon>
    </lineage>
</organism>
<evidence type="ECO:0000259" key="5">
    <source>
        <dbReference type="PROSITE" id="PS51387"/>
    </source>
</evidence>
<comment type="similarity">
    <text evidence="1">Belongs to the oxygen-dependent FAD-linked oxidoreductase family.</text>
</comment>
<keyword evidence="4" id="KW-0560">Oxidoreductase</keyword>
<dbReference type="GO" id="GO:0016491">
    <property type="term" value="F:oxidoreductase activity"/>
    <property type="evidence" value="ECO:0007669"/>
    <property type="project" value="UniProtKB-KW"/>
</dbReference>
<dbReference type="InterPro" id="IPR036318">
    <property type="entry name" value="FAD-bd_PCMH-like_sf"/>
</dbReference>
<proteinExistence type="inferred from homology"/>
<dbReference type="InterPro" id="IPR016169">
    <property type="entry name" value="FAD-bd_PCMH_sub2"/>
</dbReference>
<dbReference type="PANTHER" id="PTHR42973">
    <property type="entry name" value="BINDING OXIDOREDUCTASE, PUTATIVE (AFU_ORTHOLOGUE AFUA_1G17690)-RELATED"/>
    <property type="match status" value="1"/>
</dbReference>
<dbReference type="InterPro" id="IPR050416">
    <property type="entry name" value="FAD-linked_Oxidoreductase"/>
</dbReference>